<evidence type="ECO:0000259" key="3">
    <source>
        <dbReference type="SMART" id="SM00635"/>
    </source>
</evidence>
<organism evidence="4 5">
    <name type="scientific">Candidatus Alloenteromonas pullistercoris</name>
    <dbReference type="NCBI Taxonomy" id="2840785"/>
    <lineage>
        <taxon>Bacteria</taxon>
        <taxon>Bacillati</taxon>
        <taxon>Bacillota</taxon>
        <taxon>Bacillota incertae sedis</taxon>
        <taxon>Candidatus Alloenteromonas</taxon>
    </lineage>
</organism>
<dbReference type="Gene3D" id="2.60.40.1080">
    <property type="match status" value="1"/>
</dbReference>
<comment type="caution">
    <text evidence="4">The sequence shown here is derived from an EMBL/GenBank/DDBJ whole genome shotgun (WGS) entry which is preliminary data.</text>
</comment>
<feature type="domain" description="BIG2" evidence="3">
    <location>
        <begin position="23"/>
        <end position="103"/>
    </location>
</feature>
<evidence type="ECO:0000313" key="5">
    <source>
        <dbReference type="Proteomes" id="UP000823634"/>
    </source>
</evidence>
<dbReference type="Pfam" id="PF02368">
    <property type="entry name" value="Big_2"/>
    <property type="match status" value="1"/>
</dbReference>
<gene>
    <name evidence="4" type="ORF">IAC61_01710</name>
</gene>
<keyword evidence="2" id="KW-0732">Signal</keyword>
<dbReference type="InterPro" id="IPR008964">
    <property type="entry name" value="Invasin/intimin_cell_adhesion"/>
</dbReference>
<dbReference type="InterPro" id="IPR003343">
    <property type="entry name" value="Big_2"/>
</dbReference>
<reference evidence="4" key="2">
    <citation type="journal article" date="2021" name="PeerJ">
        <title>Extensive microbial diversity within the chicken gut microbiome revealed by metagenomics and culture.</title>
        <authorList>
            <person name="Gilroy R."/>
            <person name="Ravi A."/>
            <person name="Getino M."/>
            <person name="Pursley I."/>
            <person name="Horton D.L."/>
            <person name="Alikhan N.F."/>
            <person name="Baker D."/>
            <person name="Gharbi K."/>
            <person name="Hall N."/>
            <person name="Watson M."/>
            <person name="Adriaenssens E.M."/>
            <person name="Foster-Nyarko E."/>
            <person name="Jarju S."/>
            <person name="Secka A."/>
            <person name="Antonio M."/>
            <person name="Oren A."/>
            <person name="Chaudhuri R.R."/>
            <person name="La Ragione R."/>
            <person name="Hildebrand F."/>
            <person name="Pallen M.J."/>
        </authorList>
    </citation>
    <scope>NUCLEOTIDE SEQUENCE</scope>
    <source>
        <strain evidence="4">17113</strain>
    </source>
</reference>
<evidence type="ECO:0000256" key="2">
    <source>
        <dbReference type="SAM" id="SignalP"/>
    </source>
</evidence>
<reference evidence="4" key="1">
    <citation type="submission" date="2020-10" db="EMBL/GenBank/DDBJ databases">
        <authorList>
            <person name="Gilroy R."/>
        </authorList>
    </citation>
    <scope>NUCLEOTIDE SEQUENCE</scope>
    <source>
        <strain evidence="4">17113</strain>
    </source>
</reference>
<sequence length="733" mass="79848">MKSKTIMGMSLALLLGVGLVACDQTGSSTVPSESSESSQEQGTTVNMGETLQLTTTLTGTAVWSSNNDEVATVSETGLVTGIIPGDVVITATVGDQSETFELTVVDPEGSTNGRITIDYDNLPVEITAGDTVDLDEYVEVTGVTNWYLTTPNGDLVTINGHTITANEVGEFTVTICAGATRRAYNGTVITEAKQTFNAFFESIQNNYIAYSQFYGMLGVTDDYYYTLNDYIVEGETITGYELAGGIREGDLWRNYTVEAVPESQTSNKFIADAETLEIAPGYGRSKERYGIVEPNYAATNIKELLYNGQSIGMFYATEDANGSLAAYLDGLTGGAWSTILYYVTDQNPTADINGAAFYYYIDKTTNDPFMSILPASVSLYNGQTYASTYETAMAEMTDGSVQEIGTYIQISNVEDSAIEALDGWVESPVEPTAIDVSPLDAFFDKIAEEKTYTQTTSAKWYNTQTGEKVETPDSMQFVDTHQDIFSSIEITTYANQDGVYSRYSGLNNNNIWTDPENMGIGDTNLVNNGAVLTFNVKEGEDQALYEATGTYNPEEGTTAFNSAHRVTDTSGPVSLPIWESSYVPTSNFGTASGKENEDGTTTTMLEMTSFYDKKTEQNGSTTYYSNHFGPDTNYSYNENYASMGAVGTNFFILYNVNVSFGFWTMVYFGDTGFIYDYVTTTWNLSADGGTLTYALDFNYSATIHYSVTITMTDVGTDSMPQEAKDIISQTTGA</sequence>
<evidence type="ECO:0000256" key="1">
    <source>
        <dbReference type="SAM" id="MobiDB-lite"/>
    </source>
</evidence>
<accession>A0A9D9GVC7</accession>
<feature type="signal peptide" evidence="2">
    <location>
        <begin position="1"/>
        <end position="21"/>
    </location>
</feature>
<dbReference type="AlphaFoldDB" id="A0A9D9GVC7"/>
<feature type="chain" id="PRO_5038473119" evidence="2">
    <location>
        <begin position="22"/>
        <end position="733"/>
    </location>
</feature>
<dbReference type="EMBL" id="JADINA010000012">
    <property type="protein sequence ID" value="MBO8426019.1"/>
    <property type="molecule type" value="Genomic_DNA"/>
</dbReference>
<dbReference type="SUPFAM" id="SSF49373">
    <property type="entry name" value="Invasin/intimin cell-adhesion fragments"/>
    <property type="match status" value="1"/>
</dbReference>
<name>A0A9D9GVC7_9FIRM</name>
<proteinExistence type="predicted"/>
<dbReference type="SMART" id="SM00635">
    <property type="entry name" value="BID_2"/>
    <property type="match status" value="1"/>
</dbReference>
<protein>
    <submittedName>
        <fullName evidence="4">Ig-like domain-containing protein</fullName>
    </submittedName>
</protein>
<feature type="region of interest" description="Disordered" evidence="1">
    <location>
        <begin position="25"/>
        <end position="49"/>
    </location>
</feature>
<evidence type="ECO:0000313" key="4">
    <source>
        <dbReference type="EMBL" id="MBO8426019.1"/>
    </source>
</evidence>
<dbReference type="PROSITE" id="PS51257">
    <property type="entry name" value="PROKAR_LIPOPROTEIN"/>
    <property type="match status" value="1"/>
</dbReference>
<dbReference type="Proteomes" id="UP000823634">
    <property type="component" value="Unassembled WGS sequence"/>
</dbReference>